<dbReference type="EMBL" id="HE663493">
    <property type="protein sequence ID" value="CCG08547.1"/>
    <property type="molecule type" value="Genomic_DNA"/>
</dbReference>
<keyword evidence="2" id="KW-1185">Reference proteome</keyword>
<reference evidence="1 2" key="1">
    <citation type="submission" date="2012-02" db="EMBL/GenBank/DDBJ databases">
        <title>Shotgun genome sequence of Phaeospirillum photometricum DSM 122.</title>
        <authorList>
            <person name="Duquesne K."/>
            <person name="Sturgis J."/>
        </authorList>
    </citation>
    <scope>NUCLEOTIDE SEQUENCE [LARGE SCALE GENOMIC DNA]</scope>
    <source>
        <strain evidence="2">DSM122</strain>
    </source>
</reference>
<proteinExistence type="predicted"/>
<dbReference type="KEGG" id="rpm:RSPPHO_01921"/>
<protein>
    <submittedName>
        <fullName evidence="1">Uncharacterized protein</fullName>
    </submittedName>
</protein>
<name>H6SKN2_PARPM</name>
<dbReference type="HOGENOM" id="CLU_3221322_0_0_5"/>
<dbReference type="AlphaFoldDB" id="H6SKN2"/>
<sequence length="44" mass="4867">MRSVVLRGIRRQRQRSGFAGKEDIAGTPHGFQEGLVEALINFAP</sequence>
<organism evidence="1 2">
    <name type="scientific">Pararhodospirillum photometricum DSM 122</name>
    <dbReference type="NCBI Taxonomy" id="1150469"/>
    <lineage>
        <taxon>Bacteria</taxon>
        <taxon>Pseudomonadati</taxon>
        <taxon>Pseudomonadota</taxon>
        <taxon>Alphaproteobacteria</taxon>
        <taxon>Rhodospirillales</taxon>
        <taxon>Rhodospirillaceae</taxon>
        <taxon>Pararhodospirillum</taxon>
    </lineage>
</organism>
<evidence type="ECO:0000313" key="2">
    <source>
        <dbReference type="Proteomes" id="UP000033220"/>
    </source>
</evidence>
<gene>
    <name evidence="1" type="ORF">RSPPHO_01921</name>
</gene>
<dbReference type="Proteomes" id="UP000033220">
    <property type="component" value="Chromosome DSM 122"/>
</dbReference>
<evidence type="ECO:0000313" key="1">
    <source>
        <dbReference type="EMBL" id="CCG08547.1"/>
    </source>
</evidence>
<accession>H6SKN2</accession>